<protein>
    <submittedName>
        <fullName evidence="3">Endonuclease/exonuclease/phosphatase family protein</fullName>
    </submittedName>
</protein>
<feature type="domain" description="Endonuclease/exonuclease/phosphatase" evidence="2">
    <location>
        <begin position="38"/>
        <end position="261"/>
    </location>
</feature>
<dbReference type="InterPro" id="IPR005135">
    <property type="entry name" value="Endo/exonuclease/phosphatase"/>
</dbReference>
<organism evidence="3 4">
    <name type="scientific">Sphingobacterium tabacisoli</name>
    <dbReference type="NCBI Taxonomy" id="2044855"/>
    <lineage>
        <taxon>Bacteria</taxon>
        <taxon>Pseudomonadati</taxon>
        <taxon>Bacteroidota</taxon>
        <taxon>Sphingobacteriia</taxon>
        <taxon>Sphingobacteriales</taxon>
        <taxon>Sphingobacteriaceae</taxon>
        <taxon>Sphingobacterium</taxon>
    </lineage>
</organism>
<proteinExistence type="predicted"/>
<dbReference type="EMBL" id="JBHULD010000008">
    <property type="protein sequence ID" value="MFD2554173.1"/>
    <property type="molecule type" value="Genomic_DNA"/>
</dbReference>
<dbReference type="RefSeq" id="WP_210356026.1">
    <property type="nucleotide sequence ID" value="NZ_JAEQMU010000006.1"/>
</dbReference>
<sequence>MKKGLLVIGALMFLVITCCSSSGESPQPEAQKKRLTLMTYNIRHGAPYNSDVINLNNIAAVIKQSKADIIALQEVDVNTKRSSNAADQIDQAKKLAELLGMEYYFSKSIDYKGGEYGNAILSKYPLTNKRRFDLPAIAGGEQRSIALATVTLPDGKTFEFGATHFDLNTIRVAQAQFLNELSADTKKPLFIGGDFNATPESEEMLKLKEGFSFSCMGTCQFTIPVVNPTKAIDFIVYNPLAKQTYSLLSGVAMTGQYASDHLPVVAIYQYD</sequence>
<evidence type="ECO:0000313" key="4">
    <source>
        <dbReference type="Proteomes" id="UP001597440"/>
    </source>
</evidence>
<keyword evidence="3" id="KW-0255">Endonuclease</keyword>
<accession>A0ABW5L1I3</accession>
<gene>
    <name evidence="3" type="ORF">ACFSQW_07220</name>
</gene>
<keyword evidence="4" id="KW-1185">Reference proteome</keyword>
<evidence type="ECO:0000259" key="2">
    <source>
        <dbReference type="Pfam" id="PF03372"/>
    </source>
</evidence>
<reference evidence="4" key="1">
    <citation type="journal article" date="2019" name="Int. J. Syst. Evol. Microbiol.">
        <title>The Global Catalogue of Microorganisms (GCM) 10K type strain sequencing project: providing services to taxonomists for standard genome sequencing and annotation.</title>
        <authorList>
            <consortium name="The Broad Institute Genomics Platform"/>
            <consortium name="The Broad Institute Genome Sequencing Center for Infectious Disease"/>
            <person name="Wu L."/>
            <person name="Ma J."/>
        </authorList>
    </citation>
    <scope>NUCLEOTIDE SEQUENCE [LARGE SCALE GENOMIC DNA]</scope>
    <source>
        <strain evidence="4">KCTC 52298</strain>
    </source>
</reference>
<feature type="signal peptide" evidence="1">
    <location>
        <begin position="1"/>
        <end position="22"/>
    </location>
</feature>
<keyword evidence="3" id="KW-0378">Hydrolase</keyword>
<evidence type="ECO:0000313" key="3">
    <source>
        <dbReference type="EMBL" id="MFD2554173.1"/>
    </source>
</evidence>
<dbReference type="GO" id="GO:0004519">
    <property type="term" value="F:endonuclease activity"/>
    <property type="evidence" value="ECO:0007669"/>
    <property type="project" value="UniProtKB-KW"/>
</dbReference>
<dbReference type="SUPFAM" id="SSF56219">
    <property type="entry name" value="DNase I-like"/>
    <property type="match status" value="1"/>
</dbReference>
<evidence type="ECO:0000256" key="1">
    <source>
        <dbReference type="SAM" id="SignalP"/>
    </source>
</evidence>
<name>A0ABW5L1I3_9SPHI</name>
<dbReference type="Proteomes" id="UP001597440">
    <property type="component" value="Unassembled WGS sequence"/>
</dbReference>
<dbReference type="PANTHER" id="PTHR14859">
    <property type="entry name" value="CALCOFLUOR WHITE HYPERSENSITIVE PROTEIN PRECURSOR"/>
    <property type="match status" value="1"/>
</dbReference>
<dbReference type="InterPro" id="IPR051916">
    <property type="entry name" value="GPI-anchor_lipid_remodeler"/>
</dbReference>
<keyword evidence="1" id="KW-0732">Signal</keyword>
<dbReference type="Gene3D" id="3.60.10.10">
    <property type="entry name" value="Endonuclease/exonuclease/phosphatase"/>
    <property type="match status" value="1"/>
</dbReference>
<comment type="caution">
    <text evidence="3">The sequence shown here is derived from an EMBL/GenBank/DDBJ whole genome shotgun (WGS) entry which is preliminary data.</text>
</comment>
<dbReference type="InterPro" id="IPR036691">
    <property type="entry name" value="Endo/exonu/phosph_ase_sf"/>
</dbReference>
<keyword evidence="3" id="KW-0540">Nuclease</keyword>
<feature type="chain" id="PRO_5046912812" evidence="1">
    <location>
        <begin position="23"/>
        <end position="271"/>
    </location>
</feature>
<dbReference type="PANTHER" id="PTHR14859:SF15">
    <property type="entry name" value="ENDONUCLEASE_EXONUCLEASE_PHOSPHATASE DOMAIN-CONTAINING PROTEIN"/>
    <property type="match status" value="1"/>
</dbReference>
<dbReference type="Pfam" id="PF03372">
    <property type="entry name" value="Exo_endo_phos"/>
    <property type="match status" value="1"/>
</dbReference>